<evidence type="ECO:0000259" key="3">
    <source>
        <dbReference type="Pfam" id="PF01926"/>
    </source>
</evidence>
<reference evidence="4" key="1">
    <citation type="submission" date="2019-04" db="EMBL/GenBank/DDBJ databases">
        <title>Evolution of Biomass-Degrading Anaerobic Consortia Revealed by Metagenomics.</title>
        <authorList>
            <person name="Peng X."/>
        </authorList>
    </citation>
    <scope>NUCLEOTIDE SEQUENCE</scope>
    <source>
        <strain evidence="4">SIG242</strain>
    </source>
</reference>
<dbReference type="GO" id="GO:0005525">
    <property type="term" value="F:GTP binding"/>
    <property type="evidence" value="ECO:0007669"/>
    <property type="project" value="InterPro"/>
</dbReference>
<evidence type="ECO:0000313" key="5">
    <source>
        <dbReference type="Proteomes" id="UP000772151"/>
    </source>
</evidence>
<dbReference type="PANTHER" id="PTHR42714:SF2">
    <property type="entry name" value="TRNA MODIFICATION GTPASE GTPBP3, MITOCHONDRIAL"/>
    <property type="match status" value="1"/>
</dbReference>
<dbReference type="GO" id="GO:0005737">
    <property type="term" value="C:cytoplasm"/>
    <property type="evidence" value="ECO:0007669"/>
    <property type="project" value="TreeGrafter"/>
</dbReference>
<feature type="transmembrane region" description="Helical" evidence="2">
    <location>
        <begin position="447"/>
        <end position="473"/>
    </location>
</feature>
<keyword evidence="2" id="KW-0812">Transmembrane</keyword>
<keyword evidence="2" id="KW-1133">Transmembrane helix</keyword>
<dbReference type="InterPro" id="IPR027417">
    <property type="entry name" value="P-loop_NTPase"/>
</dbReference>
<sequence>MPRDINSALLKCQEYAKIGYELADNGCKAIMETLEKERKRVAVTEQRQARLKRGEWSNAEILKRQKRELEKFTQETKQLQRDLERLHESQKEFTVLVFGRTMVGKSTLMEILTHGEGKSIGNGTQRTTRDVRDYHWNGLKVIDVPGIASFDGKEDDDLALAAAKSADLIMFLISDDGVQAEEAKHLASLLSIGKPVLGLINIKVGVADEPRPIDIKRIAKKMGENERIDAICNQFRAYASEYEQNWNDLTFVRTHLKAAYIGQDKNEDLWHLSNFEAVEDYLLEKVEKDGAFLRIKTFADNIAQPMQVRLEDIVASSSENLMLGLEFRRKCNDLHKWKDGFIEKTQNKFDSFMNRLEKKVNNGIYDFAERNYANENAGEAWKEYLKRDIDIEGECKRFIQEINKDFKRKQRELMDDMQSDLHYAGVSIPTGDIAGEGVIDTQSLAQIGLAIATILGPVGWVAGGIGLLLTFLFESKEEKIQKQKKALRDKLEEAMGEVVPKIGDKVLEVLNDKILNKGVNGLLKTLDERDDMMMELADEESSMAYEMAGELTAQNAYLWQEAEEYLGLSSNKIYNIAKVPGKCIYAFGQKKYSKDDLNALSKLLLGMGDLNYKQIKEEEKDKPYFVETARELFMNNIEVDSIDYGEDGKIYVYNVPDFKIDDLRNKWEYSVIQQIEPLPVM</sequence>
<protein>
    <recommendedName>
        <fullName evidence="3">G domain-containing protein</fullName>
    </recommendedName>
</protein>
<proteinExistence type="predicted"/>
<feature type="domain" description="G" evidence="3">
    <location>
        <begin position="95"/>
        <end position="200"/>
    </location>
</feature>
<organism evidence="4 5">
    <name type="scientific">Selenomonas ruminantium</name>
    <dbReference type="NCBI Taxonomy" id="971"/>
    <lineage>
        <taxon>Bacteria</taxon>
        <taxon>Bacillati</taxon>
        <taxon>Bacillota</taxon>
        <taxon>Negativicutes</taxon>
        <taxon>Selenomonadales</taxon>
        <taxon>Selenomonadaceae</taxon>
        <taxon>Selenomonas</taxon>
    </lineage>
</organism>
<evidence type="ECO:0000256" key="2">
    <source>
        <dbReference type="SAM" id="Phobius"/>
    </source>
</evidence>
<dbReference type="Pfam" id="PF01926">
    <property type="entry name" value="MMR_HSR1"/>
    <property type="match status" value="1"/>
</dbReference>
<comment type="caution">
    <text evidence="4">The sequence shown here is derived from an EMBL/GenBank/DDBJ whole genome shotgun (WGS) entry which is preliminary data.</text>
</comment>
<feature type="coiled-coil region" evidence="1">
    <location>
        <begin position="62"/>
        <end position="89"/>
    </location>
</feature>
<dbReference type="InterPro" id="IPR006073">
    <property type="entry name" value="GTP-bd"/>
</dbReference>
<dbReference type="Gene3D" id="3.40.50.300">
    <property type="entry name" value="P-loop containing nucleotide triphosphate hydrolases"/>
    <property type="match status" value="1"/>
</dbReference>
<gene>
    <name evidence="4" type="ORF">E7203_12855</name>
</gene>
<accession>A0A927WGH4</accession>
<dbReference type="GO" id="GO:0030488">
    <property type="term" value="P:tRNA methylation"/>
    <property type="evidence" value="ECO:0007669"/>
    <property type="project" value="TreeGrafter"/>
</dbReference>
<dbReference type="RefSeq" id="WP_303670425.1">
    <property type="nucleotide sequence ID" value="NZ_SVCA01000016.1"/>
</dbReference>
<dbReference type="EMBL" id="SVCA01000016">
    <property type="protein sequence ID" value="MBE6086312.1"/>
    <property type="molecule type" value="Genomic_DNA"/>
</dbReference>
<dbReference type="PANTHER" id="PTHR42714">
    <property type="entry name" value="TRNA MODIFICATION GTPASE GTPBP3"/>
    <property type="match status" value="1"/>
</dbReference>
<dbReference type="Proteomes" id="UP000772151">
    <property type="component" value="Unassembled WGS sequence"/>
</dbReference>
<evidence type="ECO:0000256" key="1">
    <source>
        <dbReference type="SAM" id="Coils"/>
    </source>
</evidence>
<evidence type="ECO:0000313" key="4">
    <source>
        <dbReference type="EMBL" id="MBE6086312.1"/>
    </source>
</evidence>
<dbReference type="GO" id="GO:0002098">
    <property type="term" value="P:tRNA wobble uridine modification"/>
    <property type="evidence" value="ECO:0007669"/>
    <property type="project" value="TreeGrafter"/>
</dbReference>
<name>A0A927WGH4_SELRU</name>
<keyword evidence="1" id="KW-0175">Coiled coil</keyword>
<dbReference type="SUPFAM" id="SSF52540">
    <property type="entry name" value="P-loop containing nucleoside triphosphate hydrolases"/>
    <property type="match status" value="1"/>
</dbReference>
<dbReference type="AlphaFoldDB" id="A0A927WGH4"/>
<keyword evidence="2" id="KW-0472">Membrane</keyword>